<dbReference type="InterPro" id="IPR018079">
    <property type="entry name" value="Ribosomal_uS4_CS"/>
</dbReference>
<comment type="similarity">
    <text evidence="1 7 8">Belongs to the universal ribosomal protein uS4 family.</text>
</comment>
<dbReference type="InterPro" id="IPR001912">
    <property type="entry name" value="Ribosomal_uS4_N"/>
</dbReference>
<dbReference type="Gene3D" id="1.10.1050.10">
    <property type="entry name" value="Ribosomal Protein S4 Delta 41, Chain A, domain 1"/>
    <property type="match status" value="1"/>
</dbReference>
<dbReference type="Pfam" id="PF00163">
    <property type="entry name" value="Ribosomal_S4"/>
    <property type="match status" value="1"/>
</dbReference>
<dbReference type="FunFam" id="1.10.1050.10:FF:000002">
    <property type="entry name" value="30S ribosomal protein S4, chloroplastic"/>
    <property type="match status" value="1"/>
</dbReference>
<dbReference type="SUPFAM" id="SSF55174">
    <property type="entry name" value="Alpha-L RNA-binding motif"/>
    <property type="match status" value="1"/>
</dbReference>
<keyword evidence="11" id="KW-0150">Chloroplast</keyword>
<keyword evidence="3 7" id="KW-0694">RNA-binding</keyword>
<dbReference type="AlphaFoldDB" id="A0A1X9RPN2"/>
<dbReference type="InterPro" id="IPR005709">
    <property type="entry name" value="Ribosomal_uS4_bac-type"/>
</dbReference>
<gene>
    <name evidence="7 11" type="primary">rps4</name>
</gene>
<feature type="domain" description="Small ribosomal subunit protein uS4 N-terminal" evidence="10">
    <location>
        <begin position="3"/>
        <end position="84"/>
    </location>
</feature>
<comment type="subcellular location">
    <subcellularLocation>
        <location evidence="7">Plastid</location>
        <location evidence="7">Chloroplast</location>
    </subcellularLocation>
</comment>
<name>A0A1X9RPN2_9CHLO</name>
<protein>
    <recommendedName>
        <fullName evidence="6 7">Small ribosomal subunit protein uS4c</fullName>
    </recommendedName>
</protein>
<comment type="function">
    <text evidence="7">One of the primary rRNA binding proteins, it binds directly to 16S rRNA where it nucleates assembly of the body of the 30S subunit.</text>
</comment>
<evidence type="ECO:0000256" key="7">
    <source>
        <dbReference type="HAMAP-Rule" id="MF_01306"/>
    </source>
</evidence>
<evidence type="ECO:0000313" key="11">
    <source>
        <dbReference type="EMBL" id="ARQ82125.1"/>
    </source>
</evidence>
<evidence type="ECO:0000256" key="8">
    <source>
        <dbReference type="RuleBase" id="RU003699"/>
    </source>
</evidence>
<dbReference type="HAMAP" id="MF_01306_B">
    <property type="entry name" value="Ribosomal_uS4_B"/>
    <property type="match status" value="1"/>
</dbReference>
<dbReference type="NCBIfam" id="NF003717">
    <property type="entry name" value="PRK05327.1"/>
    <property type="match status" value="1"/>
</dbReference>
<evidence type="ECO:0000256" key="4">
    <source>
        <dbReference type="ARBA" id="ARBA00022980"/>
    </source>
</evidence>
<dbReference type="GO" id="GO:0006412">
    <property type="term" value="P:translation"/>
    <property type="evidence" value="ECO:0007669"/>
    <property type="project" value="UniProtKB-UniRule"/>
</dbReference>
<dbReference type="FunFam" id="3.10.290.10:FF:000001">
    <property type="entry name" value="30S ribosomal protein S4"/>
    <property type="match status" value="1"/>
</dbReference>
<dbReference type="InterPro" id="IPR002942">
    <property type="entry name" value="S4_RNA-bd"/>
</dbReference>
<evidence type="ECO:0000256" key="2">
    <source>
        <dbReference type="ARBA" id="ARBA00022730"/>
    </source>
</evidence>
<evidence type="ECO:0000256" key="6">
    <source>
        <dbReference type="ARBA" id="ARBA00035158"/>
    </source>
</evidence>
<organism evidence="11">
    <name type="scientific">Ostreobium sp. HV05007a</name>
    <dbReference type="NCBI Taxonomy" id="1979228"/>
    <lineage>
        <taxon>Eukaryota</taxon>
        <taxon>Viridiplantae</taxon>
        <taxon>Chlorophyta</taxon>
        <taxon>core chlorophytes</taxon>
        <taxon>Ulvophyceae</taxon>
        <taxon>TCBD clade</taxon>
        <taxon>Bryopsidales</taxon>
        <taxon>Ostreobineae</taxon>
        <taxon>Ostreobiaceae</taxon>
        <taxon>Ostreobium</taxon>
    </lineage>
</organism>
<evidence type="ECO:0000256" key="3">
    <source>
        <dbReference type="ARBA" id="ARBA00022884"/>
    </source>
</evidence>
<dbReference type="PANTHER" id="PTHR11831">
    <property type="entry name" value="30S 40S RIBOSOMAL PROTEIN"/>
    <property type="match status" value="1"/>
</dbReference>
<keyword evidence="4 7" id="KW-0689">Ribosomal protein</keyword>
<evidence type="ECO:0000259" key="10">
    <source>
        <dbReference type="SMART" id="SM01390"/>
    </source>
</evidence>
<keyword evidence="2 7" id="KW-0699">rRNA-binding</keyword>
<dbReference type="Pfam" id="PF01479">
    <property type="entry name" value="S4"/>
    <property type="match status" value="1"/>
</dbReference>
<evidence type="ECO:0000256" key="1">
    <source>
        <dbReference type="ARBA" id="ARBA00007465"/>
    </source>
</evidence>
<dbReference type="NCBIfam" id="TIGR01017">
    <property type="entry name" value="rpsD_bact"/>
    <property type="match status" value="1"/>
</dbReference>
<dbReference type="InterPro" id="IPR022801">
    <property type="entry name" value="Ribosomal_uS4"/>
</dbReference>
<dbReference type="GO" id="GO:0015935">
    <property type="term" value="C:small ribosomal subunit"/>
    <property type="evidence" value="ECO:0007669"/>
    <property type="project" value="InterPro"/>
</dbReference>
<comment type="subunit">
    <text evidence="7">Part of the 30S ribosomal subunit. Contacts protein S5. The interaction surface between S4 and S5 is involved in control of translational fidelity.</text>
</comment>
<proteinExistence type="inferred from homology"/>
<dbReference type="SMART" id="SM01390">
    <property type="entry name" value="Ribosomal_S4"/>
    <property type="match status" value="1"/>
</dbReference>
<accession>A0A1X9RPN2</accession>
<feature type="domain" description="RNA-binding S4" evidence="9">
    <location>
        <begin position="85"/>
        <end position="145"/>
    </location>
</feature>
<dbReference type="PROSITE" id="PS50889">
    <property type="entry name" value="S4"/>
    <property type="match status" value="1"/>
</dbReference>
<keyword evidence="5 7" id="KW-0687">Ribonucleoprotein</keyword>
<evidence type="ECO:0000259" key="9">
    <source>
        <dbReference type="SMART" id="SM00363"/>
    </source>
</evidence>
<dbReference type="GO" id="GO:0019843">
    <property type="term" value="F:rRNA binding"/>
    <property type="evidence" value="ECO:0007669"/>
    <property type="project" value="UniProtKB-UniRule"/>
</dbReference>
<dbReference type="GO" id="GO:0009507">
    <property type="term" value="C:chloroplast"/>
    <property type="evidence" value="ECO:0007669"/>
    <property type="project" value="UniProtKB-SubCell"/>
</dbReference>
<evidence type="ECO:0000256" key="5">
    <source>
        <dbReference type="ARBA" id="ARBA00023274"/>
    </source>
</evidence>
<dbReference type="PROSITE" id="PS00632">
    <property type="entry name" value="RIBOSOMAL_S4"/>
    <property type="match status" value="1"/>
</dbReference>
<reference evidence="11" key="1">
    <citation type="journal article" date="2017" name="J. Phycol.">
        <title>Phylogenetic position of the coral symbiont Ostreobium (Ulvophyceae) inferred from chloroplast genome data.</title>
        <authorList>
            <person name="Verbruggen H."/>
            <person name="Marcelino V.R."/>
            <person name="Guiry M.D."/>
            <person name="Cremen M.C."/>
            <person name="Jackson C.J."/>
        </authorList>
    </citation>
    <scope>NUCLEOTIDE SEQUENCE</scope>
</reference>
<dbReference type="InterPro" id="IPR036986">
    <property type="entry name" value="S4_RNA-bd_sf"/>
</dbReference>
<geneLocation type="chloroplast" evidence="11"/>
<comment type="function">
    <text evidence="7">With S5 and S12 plays an important role in translational accuracy.</text>
</comment>
<dbReference type="CDD" id="cd00165">
    <property type="entry name" value="S4"/>
    <property type="match status" value="1"/>
</dbReference>
<dbReference type="Gene3D" id="3.10.290.10">
    <property type="entry name" value="RNA-binding S4 domain"/>
    <property type="match status" value="1"/>
</dbReference>
<keyword evidence="11" id="KW-0934">Plastid</keyword>
<dbReference type="PANTHER" id="PTHR11831:SF4">
    <property type="entry name" value="SMALL RIBOSOMAL SUBUNIT PROTEIN US4M"/>
    <property type="match status" value="1"/>
</dbReference>
<dbReference type="GO" id="GO:0003735">
    <property type="term" value="F:structural constituent of ribosome"/>
    <property type="evidence" value="ECO:0007669"/>
    <property type="project" value="InterPro"/>
</dbReference>
<dbReference type="SMART" id="SM00363">
    <property type="entry name" value="S4"/>
    <property type="match status" value="1"/>
</dbReference>
<dbReference type="EMBL" id="KY509312">
    <property type="protein sequence ID" value="ARQ82125.1"/>
    <property type="molecule type" value="Genomic_DNA"/>
</dbReference>
<dbReference type="GO" id="GO:0042274">
    <property type="term" value="P:ribosomal small subunit biogenesis"/>
    <property type="evidence" value="ECO:0007669"/>
    <property type="project" value="TreeGrafter"/>
</dbReference>
<sequence length="191" mass="22265">MSRYKGPRLKIIKRLGELPGLTSKKLVSKNTDSKKKLSQYGIRLETKQKLRYHYGVTEKQLIRYIKKARNLKGSTGELLLQLLEMRLDNILFRAGFTATIPEARQFINHGHILVNNHKINIPSYACQNQDKITLTSKKLIKDNIQRRQIQLPSHLVVNFSELQINILNNFRYSETGLKINELLVIEYYSRS</sequence>